<dbReference type="EC" id="2.7.11.1" evidence="1"/>
<dbReference type="SUPFAM" id="SSF56112">
    <property type="entry name" value="Protein kinase-like (PK-like)"/>
    <property type="match status" value="1"/>
</dbReference>
<dbReference type="EMBL" id="BMAC01000028">
    <property type="protein sequence ID" value="GFP81283.1"/>
    <property type="molecule type" value="Genomic_DNA"/>
</dbReference>
<keyword evidence="6 9" id="KW-0067">ATP-binding</keyword>
<dbReference type="Gene3D" id="1.10.510.10">
    <property type="entry name" value="Transferase(Phosphotransferase) domain 1"/>
    <property type="match status" value="1"/>
</dbReference>
<evidence type="ECO:0000256" key="6">
    <source>
        <dbReference type="ARBA" id="ARBA00022840"/>
    </source>
</evidence>
<keyword evidence="11" id="KW-0472">Membrane</keyword>
<dbReference type="InterPro" id="IPR001245">
    <property type="entry name" value="Ser-Thr/Tyr_kinase_cat_dom"/>
</dbReference>
<evidence type="ECO:0000256" key="3">
    <source>
        <dbReference type="ARBA" id="ARBA00022679"/>
    </source>
</evidence>
<evidence type="ECO:0000256" key="5">
    <source>
        <dbReference type="ARBA" id="ARBA00022777"/>
    </source>
</evidence>
<dbReference type="AlphaFoldDB" id="A0A830BA12"/>
<feature type="domain" description="Protein kinase" evidence="12">
    <location>
        <begin position="63"/>
        <end position="305"/>
    </location>
</feature>
<evidence type="ECO:0000256" key="11">
    <source>
        <dbReference type="SAM" id="Phobius"/>
    </source>
</evidence>
<evidence type="ECO:0000256" key="9">
    <source>
        <dbReference type="PROSITE-ProRule" id="PRU10141"/>
    </source>
</evidence>
<dbReference type="Proteomes" id="UP000653305">
    <property type="component" value="Unassembled WGS sequence"/>
</dbReference>
<evidence type="ECO:0000313" key="14">
    <source>
        <dbReference type="Proteomes" id="UP000653305"/>
    </source>
</evidence>
<keyword evidence="4 9" id="KW-0547">Nucleotide-binding</keyword>
<evidence type="ECO:0000256" key="10">
    <source>
        <dbReference type="RuleBase" id="RU000304"/>
    </source>
</evidence>
<comment type="catalytic activity">
    <reaction evidence="7">
        <text>L-threonyl-[protein] + ATP = O-phospho-L-threonyl-[protein] + ADP + H(+)</text>
        <dbReference type="Rhea" id="RHEA:46608"/>
        <dbReference type="Rhea" id="RHEA-COMP:11060"/>
        <dbReference type="Rhea" id="RHEA-COMP:11605"/>
        <dbReference type="ChEBI" id="CHEBI:15378"/>
        <dbReference type="ChEBI" id="CHEBI:30013"/>
        <dbReference type="ChEBI" id="CHEBI:30616"/>
        <dbReference type="ChEBI" id="CHEBI:61977"/>
        <dbReference type="ChEBI" id="CHEBI:456216"/>
        <dbReference type="EC" id="2.7.11.1"/>
    </reaction>
</comment>
<dbReference type="Pfam" id="PF07714">
    <property type="entry name" value="PK_Tyr_Ser-Thr"/>
    <property type="match status" value="1"/>
</dbReference>
<dbReference type="InterPro" id="IPR011009">
    <property type="entry name" value="Kinase-like_dom_sf"/>
</dbReference>
<keyword evidence="13" id="KW-0675">Receptor</keyword>
<sequence length="305" mass="33695">MKTGISLVVICLLLAALWIHVELKRRRLIKKRRNFFNQNGGKLLQGSIKIYSESELQKATNNFSKTQFLGKGSYGSVYKGSLNNITVAIKKPIAVDSKRNEQFTNEVMVLCKINHKNVVKLLGCCLETEVPLLVYEFISNGTLYDQLHDKAKARSLSWETRLKIAAETAGGLLHLHSASTQIIHRDVKSANILLDDTYTAKVSDFGSSKLVPLDQTQRATFVQGTYGYLDPQFICVNDKGDDRPSMKEVAKELEGLRVGVKDSCVQSEYNAKDADESSSIANSDGLSIGFDSLNDATTLPVDGGR</sequence>
<dbReference type="PROSITE" id="PS00107">
    <property type="entry name" value="PROTEIN_KINASE_ATP"/>
    <property type="match status" value="1"/>
</dbReference>
<gene>
    <name evidence="13" type="ORF">PHJA_000271600</name>
</gene>
<evidence type="ECO:0000256" key="2">
    <source>
        <dbReference type="ARBA" id="ARBA00022527"/>
    </source>
</evidence>
<dbReference type="PANTHER" id="PTHR27005">
    <property type="entry name" value="WALL-ASSOCIATED RECEPTOR KINASE-LIKE 21"/>
    <property type="match status" value="1"/>
</dbReference>
<protein>
    <recommendedName>
        <fullName evidence="1">non-specific serine/threonine protein kinase</fullName>
        <ecNumber evidence="1">2.7.11.1</ecNumber>
    </recommendedName>
</protein>
<dbReference type="InterPro" id="IPR045274">
    <property type="entry name" value="WAK-like"/>
</dbReference>
<dbReference type="InterPro" id="IPR000719">
    <property type="entry name" value="Prot_kinase_dom"/>
</dbReference>
<keyword evidence="3" id="KW-0808">Transferase</keyword>
<evidence type="ECO:0000259" key="12">
    <source>
        <dbReference type="PROSITE" id="PS50011"/>
    </source>
</evidence>
<dbReference type="SMART" id="SM00220">
    <property type="entry name" value="S_TKc"/>
    <property type="match status" value="1"/>
</dbReference>
<evidence type="ECO:0000256" key="1">
    <source>
        <dbReference type="ARBA" id="ARBA00012513"/>
    </source>
</evidence>
<dbReference type="PROSITE" id="PS00108">
    <property type="entry name" value="PROTEIN_KINASE_ST"/>
    <property type="match status" value="1"/>
</dbReference>
<dbReference type="FunFam" id="3.30.200.20:FF:000337">
    <property type="entry name" value="Wall-associated receptor kinase 3"/>
    <property type="match status" value="1"/>
</dbReference>
<feature type="binding site" evidence="9">
    <location>
        <position position="91"/>
    </location>
    <ligand>
        <name>ATP</name>
        <dbReference type="ChEBI" id="CHEBI:30616"/>
    </ligand>
</feature>
<dbReference type="InterPro" id="IPR008271">
    <property type="entry name" value="Ser/Thr_kinase_AS"/>
</dbReference>
<dbReference type="PROSITE" id="PS50011">
    <property type="entry name" value="PROTEIN_KINASE_DOM"/>
    <property type="match status" value="1"/>
</dbReference>
<keyword evidence="14" id="KW-1185">Reference proteome</keyword>
<keyword evidence="11" id="KW-1133">Transmembrane helix</keyword>
<dbReference type="GO" id="GO:0004674">
    <property type="term" value="F:protein serine/threonine kinase activity"/>
    <property type="evidence" value="ECO:0007669"/>
    <property type="project" value="UniProtKB-KW"/>
</dbReference>
<dbReference type="PANTHER" id="PTHR27005:SF315">
    <property type="entry name" value="PROTEIN KINASE DOMAIN-CONTAINING PROTEIN"/>
    <property type="match status" value="1"/>
</dbReference>
<dbReference type="GO" id="GO:0005524">
    <property type="term" value="F:ATP binding"/>
    <property type="evidence" value="ECO:0007669"/>
    <property type="project" value="UniProtKB-UniRule"/>
</dbReference>
<evidence type="ECO:0000256" key="8">
    <source>
        <dbReference type="ARBA" id="ARBA00048679"/>
    </source>
</evidence>
<keyword evidence="11" id="KW-0812">Transmembrane</keyword>
<dbReference type="OrthoDB" id="4062651at2759"/>
<comment type="caution">
    <text evidence="13">The sequence shown here is derived from an EMBL/GenBank/DDBJ whole genome shotgun (WGS) entry which is preliminary data.</text>
</comment>
<comment type="catalytic activity">
    <reaction evidence="8">
        <text>L-seryl-[protein] + ATP = O-phospho-L-seryl-[protein] + ADP + H(+)</text>
        <dbReference type="Rhea" id="RHEA:17989"/>
        <dbReference type="Rhea" id="RHEA-COMP:9863"/>
        <dbReference type="Rhea" id="RHEA-COMP:11604"/>
        <dbReference type="ChEBI" id="CHEBI:15378"/>
        <dbReference type="ChEBI" id="CHEBI:29999"/>
        <dbReference type="ChEBI" id="CHEBI:30616"/>
        <dbReference type="ChEBI" id="CHEBI:83421"/>
        <dbReference type="ChEBI" id="CHEBI:456216"/>
        <dbReference type="EC" id="2.7.11.1"/>
    </reaction>
</comment>
<keyword evidence="5 13" id="KW-0418">Kinase</keyword>
<dbReference type="GO" id="GO:0005886">
    <property type="term" value="C:plasma membrane"/>
    <property type="evidence" value="ECO:0007669"/>
    <property type="project" value="TreeGrafter"/>
</dbReference>
<keyword evidence="2 10" id="KW-0723">Serine/threonine-protein kinase</keyword>
<accession>A0A830BA12</accession>
<evidence type="ECO:0000313" key="13">
    <source>
        <dbReference type="EMBL" id="GFP81283.1"/>
    </source>
</evidence>
<comment type="similarity">
    <text evidence="10">Belongs to the protein kinase superfamily.</text>
</comment>
<reference evidence="13" key="1">
    <citation type="submission" date="2020-07" db="EMBL/GenBank/DDBJ databases">
        <title>Ethylene signaling mediates host invasion by parasitic plants.</title>
        <authorList>
            <person name="Yoshida S."/>
        </authorList>
    </citation>
    <scope>NUCLEOTIDE SEQUENCE</scope>
    <source>
        <strain evidence="13">Okayama</strain>
    </source>
</reference>
<name>A0A830BA12_9LAMI</name>
<dbReference type="GO" id="GO:0007166">
    <property type="term" value="P:cell surface receptor signaling pathway"/>
    <property type="evidence" value="ECO:0007669"/>
    <property type="project" value="InterPro"/>
</dbReference>
<dbReference type="FunFam" id="1.10.510.10:FF:001023">
    <property type="entry name" value="Os07g0541700 protein"/>
    <property type="match status" value="1"/>
</dbReference>
<evidence type="ECO:0000256" key="4">
    <source>
        <dbReference type="ARBA" id="ARBA00022741"/>
    </source>
</evidence>
<dbReference type="Gene3D" id="3.30.200.20">
    <property type="entry name" value="Phosphorylase Kinase, domain 1"/>
    <property type="match status" value="1"/>
</dbReference>
<proteinExistence type="inferred from homology"/>
<feature type="transmembrane region" description="Helical" evidence="11">
    <location>
        <begin position="6"/>
        <end position="23"/>
    </location>
</feature>
<evidence type="ECO:0000256" key="7">
    <source>
        <dbReference type="ARBA" id="ARBA00047899"/>
    </source>
</evidence>
<dbReference type="InterPro" id="IPR017441">
    <property type="entry name" value="Protein_kinase_ATP_BS"/>
</dbReference>
<organism evidence="13 14">
    <name type="scientific">Phtheirospermum japonicum</name>
    <dbReference type="NCBI Taxonomy" id="374723"/>
    <lineage>
        <taxon>Eukaryota</taxon>
        <taxon>Viridiplantae</taxon>
        <taxon>Streptophyta</taxon>
        <taxon>Embryophyta</taxon>
        <taxon>Tracheophyta</taxon>
        <taxon>Spermatophyta</taxon>
        <taxon>Magnoliopsida</taxon>
        <taxon>eudicotyledons</taxon>
        <taxon>Gunneridae</taxon>
        <taxon>Pentapetalae</taxon>
        <taxon>asterids</taxon>
        <taxon>lamiids</taxon>
        <taxon>Lamiales</taxon>
        <taxon>Orobanchaceae</taxon>
        <taxon>Orobanchaceae incertae sedis</taxon>
        <taxon>Phtheirospermum</taxon>
    </lineage>
</organism>